<reference evidence="2 3" key="1">
    <citation type="journal article" date="2021" name="Plant Biotechnol. J.">
        <title>Multi-omics assisted identification of the key and species-specific regulatory components of drought-tolerant mechanisms in Gossypium stocksii.</title>
        <authorList>
            <person name="Yu D."/>
            <person name="Ke L."/>
            <person name="Zhang D."/>
            <person name="Wu Y."/>
            <person name="Sun Y."/>
            <person name="Mei J."/>
            <person name="Sun J."/>
            <person name="Sun Y."/>
        </authorList>
    </citation>
    <scope>NUCLEOTIDE SEQUENCE [LARGE SCALE GENOMIC DNA]</scope>
    <source>
        <strain evidence="3">cv. E1</strain>
        <tissue evidence="2">Leaf</tissue>
    </source>
</reference>
<keyword evidence="3" id="KW-1185">Reference proteome</keyword>
<evidence type="ECO:0008006" key="4">
    <source>
        <dbReference type="Google" id="ProtNLM"/>
    </source>
</evidence>
<dbReference type="PANTHER" id="PTHR36617">
    <property type="entry name" value="PROTEIN, PUTATIVE-RELATED"/>
    <property type="match status" value="1"/>
</dbReference>
<accession>A0A9D4A7W2</accession>
<organism evidence="2 3">
    <name type="scientific">Gossypium stocksii</name>
    <dbReference type="NCBI Taxonomy" id="47602"/>
    <lineage>
        <taxon>Eukaryota</taxon>
        <taxon>Viridiplantae</taxon>
        <taxon>Streptophyta</taxon>
        <taxon>Embryophyta</taxon>
        <taxon>Tracheophyta</taxon>
        <taxon>Spermatophyta</taxon>
        <taxon>Magnoliopsida</taxon>
        <taxon>eudicotyledons</taxon>
        <taxon>Gunneridae</taxon>
        <taxon>Pentapetalae</taxon>
        <taxon>rosids</taxon>
        <taxon>malvids</taxon>
        <taxon>Malvales</taxon>
        <taxon>Malvaceae</taxon>
        <taxon>Malvoideae</taxon>
        <taxon>Gossypium</taxon>
    </lineage>
</organism>
<dbReference type="OrthoDB" id="1113207at2759"/>
<evidence type="ECO:0000313" key="3">
    <source>
        <dbReference type="Proteomes" id="UP000828251"/>
    </source>
</evidence>
<feature type="region of interest" description="Disordered" evidence="1">
    <location>
        <begin position="1"/>
        <end position="29"/>
    </location>
</feature>
<dbReference type="Proteomes" id="UP000828251">
    <property type="component" value="Unassembled WGS sequence"/>
</dbReference>
<evidence type="ECO:0000256" key="1">
    <source>
        <dbReference type="SAM" id="MobiDB-lite"/>
    </source>
</evidence>
<gene>
    <name evidence="2" type="ORF">J1N35_019218</name>
</gene>
<protein>
    <recommendedName>
        <fullName evidence="4">Reverse transcriptase zinc-binding domain-containing protein</fullName>
    </recommendedName>
</protein>
<evidence type="ECO:0000313" key="2">
    <source>
        <dbReference type="EMBL" id="KAH1091961.1"/>
    </source>
</evidence>
<dbReference type="EMBL" id="JAIQCV010000006">
    <property type="protein sequence ID" value="KAH1091961.1"/>
    <property type="molecule type" value="Genomic_DNA"/>
</dbReference>
<comment type="caution">
    <text evidence="2">The sequence shown here is derived from an EMBL/GenBank/DDBJ whole genome shotgun (WGS) entry which is preliminary data.</text>
</comment>
<sequence length="265" mass="30503">MREIQDIVLTKKQKRMRDRGAGNSKGKGASNLDESIINLSLSDSDISNRRRVILREAKKTWEVGKRLGFRMQGDEKVIIKEIIRLEGIGLRLGPKIEAVNRLIRMTRAENGDKGLRLKKKSALFWWDICSGDCPFKSLYPRLFHLALRKDCSVADVLSYSGSDRACWSVHFSRLLLSKEAEMCKELAERVSALKLNSNIEDRLCWVKDKAGEFSVKKCTELLMMDDGEIINFDCGKLWKIKMSPKVRCFLWMLAIDRLPMKEFLV</sequence>
<dbReference type="AlphaFoldDB" id="A0A9D4A7W2"/>
<dbReference type="PANTHER" id="PTHR36617:SF16">
    <property type="entry name" value="OS04G0516500 PROTEIN"/>
    <property type="match status" value="1"/>
</dbReference>
<proteinExistence type="predicted"/>
<name>A0A9D4A7W2_9ROSI</name>